<dbReference type="EMBL" id="BMJM01000005">
    <property type="protein sequence ID" value="GGE12071.1"/>
    <property type="molecule type" value="Genomic_DNA"/>
</dbReference>
<dbReference type="RefSeq" id="WP_188762606.1">
    <property type="nucleotide sequence ID" value="NZ_BMJM01000005.1"/>
</dbReference>
<name>A0A916ZSM3_9SPHN</name>
<dbReference type="Pfam" id="PF13801">
    <property type="entry name" value="Metal_resist"/>
    <property type="match status" value="1"/>
</dbReference>
<reference evidence="3" key="1">
    <citation type="journal article" date="2014" name="Int. J. Syst. Evol. Microbiol.">
        <title>Complete genome sequence of Corynebacterium casei LMG S-19264T (=DSM 44701T), isolated from a smear-ripened cheese.</title>
        <authorList>
            <consortium name="US DOE Joint Genome Institute (JGI-PGF)"/>
            <person name="Walter F."/>
            <person name="Albersmeier A."/>
            <person name="Kalinowski J."/>
            <person name="Ruckert C."/>
        </authorList>
    </citation>
    <scope>NUCLEOTIDE SEQUENCE</scope>
    <source>
        <strain evidence="3">CGMCC 1.15519</strain>
    </source>
</reference>
<accession>A0A916ZSM3</accession>
<evidence type="ECO:0008006" key="5">
    <source>
        <dbReference type="Google" id="ProtNLM"/>
    </source>
</evidence>
<evidence type="ECO:0000256" key="2">
    <source>
        <dbReference type="SAM" id="SignalP"/>
    </source>
</evidence>
<feature type="chain" id="PRO_5036742493" description="Periplasmic heavy metal sensor" evidence="2">
    <location>
        <begin position="24"/>
        <end position="183"/>
    </location>
</feature>
<organism evidence="3 4">
    <name type="scientific">Sandarakinorhabdus glacialis</name>
    <dbReference type="NCBI Taxonomy" id="1614636"/>
    <lineage>
        <taxon>Bacteria</taxon>
        <taxon>Pseudomonadati</taxon>
        <taxon>Pseudomonadota</taxon>
        <taxon>Alphaproteobacteria</taxon>
        <taxon>Sphingomonadales</taxon>
        <taxon>Sphingosinicellaceae</taxon>
        <taxon>Sandarakinorhabdus</taxon>
    </lineage>
</organism>
<feature type="region of interest" description="Disordered" evidence="1">
    <location>
        <begin position="151"/>
        <end position="183"/>
    </location>
</feature>
<comment type="caution">
    <text evidence="3">The sequence shown here is derived from an EMBL/GenBank/DDBJ whole genome shotgun (WGS) entry which is preliminary data.</text>
</comment>
<dbReference type="AlphaFoldDB" id="A0A916ZSM3"/>
<evidence type="ECO:0000313" key="4">
    <source>
        <dbReference type="Proteomes" id="UP000635071"/>
    </source>
</evidence>
<protein>
    <recommendedName>
        <fullName evidence="5">Periplasmic heavy metal sensor</fullName>
    </recommendedName>
</protein>
<evidence type="ECO:0000313" key="3">
    <source>
        <dbReference type="EMBL" id="GGE12071.1"/>
    </source>
</evidence>
<dbReference type="InterPro" id="IPR025961">
    <property type="entry name" value="Metal_resist"/>
</dbReference>
<keyword evidence="2" id="KW-0732">Signal</keyword>
<feature type="compositionally biased region" description="Basic and acidic residues" evidence="1">
    <location>
        <begin position="151"/>
        <end position="175"/>
    </location>
</feature>
<reference evidence="3" key="2">
    <citation type="submission" date="2020-09" db="EMBL/GenBank/DDBJ databases">
        <authorList>
            <person name="Sun Q."/>
            <person name="Zhou Y."/>
        </authorList>
    </citation>
    <scope>NUCLEOTIDE SEQUENCE</scope>
    <source>
        <strain evidence="3">CGMCC 1.15519</strain>
    </source>
</reference>
<feature type="signal peptide" evidence="2">
    <location>
        <begin position="1"/>
        <end position="23"/>
    </location>
</feature>
<proteinExistence type="predicted"/>
<dbReference type="Proteomes" id="UP000635071">
    <property type="component" value="Unassembled WGS sequence"/>
</dbReference>
<gene>
    <name evidence="3" type="ORF">GCM10011529_18010</name>
</gene>
<evidence type="ECO:0000256" key="1">
    <source>
        <dbReference type="SAM" id="MobiDB-lite"/>
    </source>
</evidence>
<sequence>MMTLKLRGAAVLLMLGTAAPVLAQVAVPAAPAAPAAGVHAGPDGHGMRGGMRGMRGHKRFASMSEAGRIVMREAMQAGGERAADREAIKAARDRMLTLLEADRLDTGALKRAMDEERKVASAGRERHQASMLAGFTKLSVADRKAFVADSRAMKTRMEGRMKDWRGKGGPGDRRGPPAPAPAV</sequence>
<keyword evidence="4" id="KW-1185">Reference proteome</keyword>